<keyword evidence="6 11" id="KW-1133">Transmembrane helix</keyword>
<evidence type="ECO:0000256" key="12">
    <source>
        <dbReference type="SAM" id="SignalP"/>
    </source>
</evidence>
<feature type="region of interest" description="Disordered" evidence="10">
    <location>
        <begin position="404"/>
        <end position="425"/>
    </location>
</feature>
<protein>
    <submittedName>
        <fullName evidence="14">Uncharacterized protein</fullName>
    </submittedName>
</protein>
<evidence type="ECO:0000256" key="1">
    <source>
        <dbReference type="ARBA" id="ARBA00004141"/>
    </source>
</evidence>
<keyword evidence="13" id="KW-1185">Reference proteome</keyword>
<keyword evidence="9" id="KW-0479">Metal-binding</keyword>
<dbReference type="GO" id="GO:0005283">
    <property type="term" value="F:amino acid:sodium symporter activity"/>
    <property type="evidence" value="ECO:0007669"/>
    <property type="project" value="TreeGrafter"/>
</dbReference>
<feature type="transmembrane region" description="Helical" evidence="11">
    <location>
        <begin position="27"/>
        <end position="46"/>
    </location>
</feature>
<evidence type="ECO:0000256" key="5">
    <source>
        <dbReference type="ARBA" id="ARBA00022847"/>
    </source>
</evidence>
<feature type="transmembrane region" description="Helical" evidence="11">
    <location>
        <begin position="107"/>
        <end position="140"/>
    </location>
</feature>
<dbReference type="SUPFAM" id="SSF161070">
    <property type="entry name" value="SNF-like"/>
    <property type="match status" value="1"/>
</dbReference>
<dbReference type="AlphaFoldDB" id="A0A914BVQ2"/>
<dbReference type="InterPro" id="IPR000175">
    <property type="entry name" value="Na/ntran_symport"/>
</dbReference>
<comment type="subcellular location">
    <subcellularLocation>
        <location evidence="1">Membrane</location>
        <topology evidence="1">Multi-pass membrane protein</topology>
    </subcellularLocation>
</comment>
<evidence type="ECO:0000256" key="2">
    <source>
        <dbReference type="ARBA" id="ARBA00006459"/>
    </source>
</evidence>
<keyword evidence="3" id="KW-0813">Transport</keyword>
<proteinExistence type="inferred from homology"/>
<evidence type="ECO:0000256" key="4">
    <source>
        <dbReference type="ARBA" id="ARBA00022692"/>
    </source>
</evidence>
<feature type="transmembrane region" description="Helical" evidence="11">
    <location>
        <begin position="278"/>
        <end position="299"/>
    </location>
</feature>
<feature type="transmembrane region" description="Helical" evidence="11">
    <location>
        <begin position="237"/>
        <end position="257"/>
    </location>
</feature>
<keyword evidence="7 11" id="KW-0472">Membrane</keyword>
<dbReference type="InterPro" id="IPR037272">
    <property type="entry name" value="SNS_sf"/>
</dbReference>
<evidence type="ECO:0000256" key="6">
    <source>
        <dbReference type="ARBA" id="ARBA00022989"/>
    </source>
</evidence>
<dbReference type="PROSITE" id="PS50267">
    <property type="entry name" value="NA_NEUROTRAN_SYMP_3"/>
    <property type="match status" value="1"/>
</dbReference>
<dbReference type="GO" id="GO:0005886">
    <property type="term" value="C:plasma membrane"/>
    <property type="evidence" value="ECO:0007669"/>
    <property type="project" value="TreeGrafter"/>
</dbReference>
<evidence type="ECO:0000313" key="13">
    <source>
        <dbReference type="Proteomes" id="UP000887540"/>
    </source>
</evidence>
<keyword evidence="9" id="KW-0915">Sodium</keyword>
<feature type="chain" id="PRO_5037931142" evidence="12">
    <location>
        <begin position="23"/>
        <end position="438"/>
    </location>
</feature>
<dbReference type="PRINTS" id="PR00176">
    <property type="entry name" value="NANEUSMPORT"/>
</dbReference>
<evidence type="ECO:0000256" key="11">
    <source>
        <dbReference type="SAM" id="Phobius"/>
    </source>
</evidence>
<keyword evidence="8" id="KW-0325">Glycoprotein</keyword>
<dbReference type="GO" id="GO:0015179">
    <property type="term" value="F:L-amino acid transmembrane transporter activity"/>
    <property type="evidence" value="ECO:0007669"/>
    <property type="project" value="TreeGrafter"/>
</dbReference>
<feature type="transmembrane region" description="Helical" evidence="11">
    <location>
        <begin position="206"/>
        <end position="231"/>
    </location>
</feature>
<organism evidence="13 14">
    <name type="scientific">Acrobeloides nanus</name>
    <dbReference type="NCBI Taxonomy" id="290746"/>
    <lineage>
        <taxon>Eukaryota</taxon>
        <taxon>Metazoa</taxon>
        <taxon>Ecdysozoa</taxon>
        <taxon>Nematoda</taxon>
        <taxon>Chromadorea</taxon>
        <taxon>Rhabditida</taxon>
        <taxon>Tylenchina</taxon>
        <taxon>Cephalobomorpha</taxon>
        <taxon>Cephaloboidea</taxon>
        <taxon>Cephalobidae</taxon>
        <taxon>Acrobeloides</taxon>
    </lineage>
</organism>
<feature type="transmembrane region" description="Helical" evidence="11">
    <location>
        <begin position="319"/>
        <end position="341"/>
    </location>
</feature>
<reference evidence="14" key="1">
    <citation type="submission" date="2022-11" db="UniProtKB">
        <authorList>
            <consortium name="WormBaseParasite"/>
        </authorList>
    </citation>
    <scope>IDENTIFICATION</scope>
</reference>
<evidence type="ECO:0000313" key="14">
    <source>
        <dbReference type="WBParaSite" id="ACRNAN_Path_1104.g4249.t1"/>
    </source>
</evidence>
<feature type="binding site" evidence="9">
    <location>
        <position position="82"/>
    </location>
    <ligand>
        <name>Na(+)</name>
        <dbReference type="ChEBI" id="CHEBI:29101"/>
        <label>1</label>
    </ligand>
</feature>
<dbReference type="PANTHER" id="PTHR11616">
    <property type="entry name" value="SODIUM/CHLORIDE DEPENDENT TRANSPORTER"/>
    <property type="match status" value="1"/>
</dbReference>
<accession>A0A914BVQ2</accession>
<sequence>MALLLLITWFAVFLSSFKGVKSSGKVVYVTVILPYIILLVLFARFMTLPGSINGLIHFFKPDWNALKNVQVWGEAALHVFYSLSTCTGGIITLSSYNRYHNNLFRDIWIISIADLVTSILVSSLIFSAIGFVCVELGLLVDQFRLQVFVFFSEAISKLPVAPLYSLLFFLMVALIIFNTELFMVETIVSAICDEFPERLRRNHRHVLTFLVLIFYILGVPLCTASGMYWIVLLETFAATWPLIIIAFFECMVISWVYGADNFLDNIKWMTHVYPPFYILWKILWKFLCPLLFMTILSFVWLEYKPVHYDTVIYPSWAHIAGWILSISPVFFILLTAIYKYATARGSLAKRWRDLLCPEDDWGPALAIHRAEMFPLQIPEARKLMQSRYGYKQTLNGMESISGENASEGKPFNATGAKKHESSIPTKISTTSVERETII</sequence>
<evidence type="ECO:0000256" key="8">
    <source>
        <dbReference type="ARBA" id="ARBA00023180"/>
    </source>
</evidence>
<dbReference type="GO" id="GO:0046872">
    <property type="term" value="F:metal ion binding"/>
    <property type="evidence" value="ECO:0007669"/>
    <property type="project" value="UniProtKB-KW"/>
</dbReference>
<dbReference type="WBParaSite" id="ACRNAN_Path_1104.g4249.t1">
    <property type="protein sequence ID" value="ACRNAN_Path_1104.g4249.t1"/>
    <property type="gene ID" value="ACRNAN_Path_1104.g4249"/>
</dbReference>
<keyword evidence="12" id="KW-0732">Signal</keyword>
<comment type="similarity">
    <text evidence="2">Belongs to the sodium:neurotransmitter symporter (SNF) (TC 2.A.22) family.</text>
</comment>
<keyword evidence="4 11" id="KW-0812">Transmembrane</keyword>
<feature type="transmembrane region" description="Helical" evidence="11">
    <location>
        <begin position="160"/>
        <end position="177"/>
    </location>
</feature>
<dbReference type="GO" id="GO:0089718">
    <property type="term" value="P:amino acid import across plasma membrane"/>
    <property type="evidence" value="ECO:0007669"/>
    <property type="project" value="TreeGrafter"/>
</dbReference>
<name>A0A914BVQ2_9BILA</name>
<evidence type="ECO:0000256" key="7">
    <source>
        <dbReference type="ARBA" id="ARBA00023136"/>
    </source>
</evidence>
<feature type="signal peptide" evidence="12">
    <location>
        <begin position="1"/>
        <end position="22"/>
    </location>
</feature>
<dbReference type="Proteomes" id="UP000887540">
    <property type="component" value="Unplaced"/>
</dbReference>
<evidence type="ECO:0000256" key="10">
    <source>
        <dbReference type="SAM" id="MobiDB-lite"/>
    </source>
</evidence>
<dbReference type="Pfam" id="PF00209">
    <property type="entry name" value="SNF"/>
    <property type="match status" value="1"/>
</dbReference>
<evidence type="ECO:0000256" key="9">
    <source>
        <dbReference type="PIRSR" id="PIRSR600175-1"/>
    </source>
</evidence>
<evidence type="ECO:0000256" key="3">
    <source>
        <dbReference type="ARBA" id="ARBA00022448"/>
    </source>
</evidence>
<keyword evidence="5" id="KW-0769">Symport</keyword>
<dbReference type="PANTHER" id="PTHR11616:SF321">
    <property type="entry name" value="SODIUM-DEPENDENT NUTRIENT AMINO ACID TRANSPORTER 1-RELATED"/>
    <property type="match status" value="1"/>
</dbReference>